<keyword evidence="2" id="KW-1185">Reference proteome</keyword>
<proteinExistence type="predicted"/>
<dbReference type="EMBL" id="BLLF01002446">
    <property type="protein sequence ID" value="GFH24110.1"/>
    <property type="molecule type" value="Genomic_DNA"/>
</dbReference>
<protein>
    <submittedName>
        <fullName evidence="1">Uncharacterized protein</fullName>
    </submittedName>
</protein>
<accession>A0A699ZSG1</accession>
<name>A0A699ZSG1_HAELA</name>
<dbReference type="AlphaFoldDB" id="A0A699ZSG1"/>
<evidence type="ECO:0000313" key="1">
    <source>
        <dbReference type="EMBL" id="GFH24110.1"/>
    </source>
</evidence>
<comment type="caution">
    <text evidence="1">The sequence shown here is derived from an EMBL/GenBank/DDBJ whole genome shotgun (WGS) entry which is preliminary data.</text>
</comment>
<feature type="non-terminal residue" evidence="1">
    <location>
        <position position="1"/>
    </location>
</feature>
<dbReference type="Proteomes" id="UP000485058">
    <property type="component" value="Unassembled WGS sequence"/>
</dbReference>
<sequence>MQSTGVREDEIQTVVTLERLQYEESL</sequence>
<gene>
    <name evidence="1" type="ORF">HaLaN_21839</name>
</gene>
<organism evidence="1 2">
    <name type="scientific">Haematococcus lacustris</name>
    <name type="common">Green alga</name>
    <name type="synonym">Haematococcus pluvialis</name>
    <dbReference type="NCBI Taxonomy" id="44745"/>
    <lineage>
        <taxon>Eukaryota</taxon>
        <taxon>Viridiplantae</taxon>
        <taxon>Chlorophyta</taxon>
        <taxon>core chlorophytes</taxon>
        <taxon>Chlorophyceae</taxon>
        <taxon>CS clade</taxon>
        <taxon>Chlamydomonadales</taxon>
        <taxon>Haematococcaceae</taxon>
        <taxon>Haematococcus</taxon>
    </lineage>
</organism>
<feature type="non-terminal residue" evidence="1">
    <location>
        <position position="26"/>
    </location>
</feature>
<evidence type="ECO:0000313" key="2">
    <source>
        <dbReference type="Proteomes" id="UP000485058"/>
    </source>
</evidence>
<reference evidence="1 2" key="1">
    <citation type="submission" date="2020-02" db="EMBL/GenBank/DDBJ databases">
        <title>Draft genome sequence of Haematococcus lacustris strain NIES-144.</title>
        <authorList>
            <person name="Morimoto D."/>
            <person name="Nakagawa S."/>
            <person name="Yoshida T."/>
            <person name="Sawayama S."/>
        </authorList>
    </citation>
    <scope>NUCLEOTIDE SEQUENCE [LARGE SCALE GENOMIC DNA]</scope>
    <source>
        <strain evidence="1 2">NIES-144</strain>
    </source>
</reference>